<dbReference type="Proteomes" id="UP000175669">
    <property type="component" value="Unassembled WGS sequence"/>
</dbReference>
<protein>
    <submittedName>
        <fullName evidence="1">Uncharacterized protein</fullName>
    </submittedName>
</protein>
<sequence length="151" mass="16626">MIIVGIDPDSTAHGVAVYRDGELTELAELSLPQIRQWIAALESTNNLIFSIENVLAQNFVYSRNALGKKAAHAKVALSVGRCQQAQAELMRELDFMGIAYEVHAPTGYNWAKNKDQFAKQTGWKGSSNVETRSAAFFGWVALSARSRHASK</sequence>
<reference evidence="2" key="1">
    <citation type="submission" date="2016-07" db="EMBL/GenBank/DDBJ databases">
        <authorList>
            <person name="Florea S."/>
            <person name="Webb J.S."/>
            <person name="Jaromczyk J."/>
            <person name="Schardl C.L."/>
        </authorList>
    </citation>
    <scope>NUCLEOTIDE SEQUENCE [LARGE SCALE GENOMIC DNA]</scope>
    <source>
        <strain evidence="2">KCTC 42131</strain>
    </source>
</reference>
<proteinExistence type="predicted"/>
<dbReference type="OrthoDB" id="962841at2"/>
<evidence type="ECO:0000313" key="1">
    <source>
        <dbReference type="EMBL" id="OFE11399.1"/>
    </source>
</evidence>
<accession>A0A1E8CGD8</accession>
<gene>
    <name evidence="1" type="ORF">PHACT_12645</name>
</gene>
<evidence type="ECO:0000313" key="2">
    <source>
        <dbReference type="Proteomes" id="UP000175669"/>
    </source>
</evidence>
<dbReference type="STRING" id="1524254.PHACT_12645"/>
<keyword evidence="2" id="KW-1185">Reference proteome</keyword>
<dbReference type="EMBL" id="MASR01000002">
    <property type="protein sequence ID" value="OFE11399.1"/>
    <property type="molecule type" value="Genomic_DNA"/>
</dbReference>
<dbReference type="AlphaFoldDB" id="A0A1E8CGD8"/>
<name>A0A1E8CGD8_9GAMM</name>
<organism evidence="1 2">
    <name type="scientific">Pseudohongiella acticola</name>
    <dbReference type="NCBI Taxonomy" id="1524254"/>
    <lineage>
        <taxon>Bacteria</taxon>
        <taxon>Pseudomonadati</taxon>
        <taxon>Pseudomonadota</taxon>
        <taxon>Gammaproteobacteria</taxon>
        <taxon>Pseudomonadales</taxon>
        <taxon>Pseudohongiellaceae</taxon>
        <taxon>Pseudohongiella</taxon>
    </lineage>
</organism>
<comment type="caution">
    <text evidence="1">The sequence shown here is derived from an EMBL/GenBank/DDBJ whole genome shotgun (WGS) entry which is preliminary data.</text>
</comment>
<dbReference type="RefSeq" id="WP_070118605.1">
    <property type="nucleotide sequence ID" value="NZ_MASR01000002.1"/>
</dbReference>